<evidence type="ECO:0000256" key="4">
    <source>
        <dbReference type="ARBA" id="ARBA00023125"/>
    </source>
</evidence>
<dbReference type="PANTHER" id="PTHR46577">
    <property type="entry name" value="HTH-TYPE TRANSCRIPTIONAL REGULATORY PROTEIN GABR"/>
    <property type="match status" value="1"/>
</dbReference>
<feature type="compositionally biased region" description="Basic and acidic residues" evidence="6">
    <location>
        <begin position="491"/>
        <end position="501"/>
    </location>
</feature>
<evidence type="ECO:0000313" key="9">
    <source>
        <dbReference type="Proteomes" id="UP001589610"/>
    </source>
</evidence>
<dbReference type="Gene3D" id="1.10.10.10">
    <property type="entry name" value="Winged helix-like DNA-binding domain superfamily/Winged helix DNA-binding domain"/>
    <property type="match status" value="1"/>
</dbReference>
<evidence type="ECO:0000256" key="3">
    <source>
        <dbReference type="ARBA" id="ARBA00023015"/>
    </source>
</evidence>
<dbReference type="PROSITE" id="PS50949">
    <property type="entry name" value="HTH_GNTR"/>
    <property type="match status" value="1"/>
</dbReference>
<sequence>MDFHVSLTGRGDLSARIYRQLLDAVLDGRLRPGERLAPTRELARRLDVSRNTVAVAYERLTAEGVLVGRVGAGTFVCAEPLTRTRARNAPAGGGVRPRRLWRSPAVSPDESEGEPVYDFRVGLPDAELFPLETWRRLVARELRPALVRSAGYGVPSGHAGLRAAIARHVGVSRSVRASADDVLVTQGAQQALDLIGRVMIEPGSRVAVEEPGYPRARLLFQSLGARVVGVPVDGEGLDVAALPDSARLVYVTPSHQFPLGTPMSLGRRTALLEWAGRRGAVVIEDDYDSEFRFEDRPLEPLQSLDRSGHVIYVGSFSKTMLPMLRLGFLIAPASLQPALRAAKRLTDWSGELPTQAALAGFIDDGLLGRHVRKATREYAARHERILTILRRDFRAWLEPVPSAAGLHLCAYLTPDAGVDTARVTAYAREAGIELQDLAAYYGEAPARAGLVLGYGSIPLERIEPGLRRLAENFREAGKSHARSSRAGESPWHVRQDGPHPA</sequence>
<keyword evidence="8" id="KW-0032">Aminotransferase</keyword>
<dbReference type="RefSeq" id="WP_386161171.1">
    <property type="nucleotide sequence ID" value="NZ_JBHMBS010000020.1"/>
</dbReference>
<comment type="similarity">
    <text evidence="1">In the C-terminal section; belongs to the class-I pyridoxal-phosphate-dependent aminotransferase family.</text>
</comment>
<dbReference type="InterPro" id="IPR015421">
    <property type="entry name" value="PyrdxlP-dep_Trfase_major"/>
</dbReference>
<reference evidence="8 9" key="1">
    <citation type="submission" date="2024-09" db="EMBL/GenBank/DDBJ databases">
        <authorList>
            <person name="Sun Q."/>
            <person name="Mori K."/>
        </authorList>
    </citation>
    <scope>NUCLEOTIDE SEQUENCE [LARGE SCALE GENOMIC DNA]</scope>
    <source>
        <strain evidence="8 9">JCM 3028</strain>
    </source>
</reference>
<dbReference type="Proteomes" id="UP001589610">
    <property type="component" value="Unassembled WGS sequence"/>
</dbReference>
<gene>
    <name evidence="8" type="ORF">ACFFRH_31695</name>
</gene>
<dbReference type="SUPFAM" id="SSF46785">
    <property type="entry name" value="Winged helix' DNA-binding domain"/>
    <property type="match status" value="1"/>
</dbReference>
<keyword evidence="9" id="KW-1185">Reference proteome</keyword>
<dbReference type="GO" id="GO:0008483">
    <property type="term" value="F:transaminase activity"/>
    <property type="evidence" value="ECO:0007669"/>
    <property type="project" value="UniProtKB-KW"/>
</dbReference>
<dbReference type="InterPro" id="IPR004839">
    <property type="entry name" value="Aminotransferase_I/II_large"/>
</dbReference>
<keyword evidence="4" id="KW-0238">DNA-binding</keyword>
<feature type="domain" description="HTH gntR-type" evidence="7">
    <location>
        <begin position="11"/>
        <end position="79"/>
    </location>
</feature>
<dbReference type="SUPFAM" id="SSF53383">
    <property type="entry name" value="PLP-dependent transferases"/>
    <property type="match status" value="1"/>
</dbReference>
<keyword evidence="8" id="KW-0808">Transferase</keyword>
<dbReference type="InterPro" id="IPR000524">
    <property type="entry name" value="Tscrpt_reg_HTH_GntR"/>
</dbReference>
<keyword evidence="2" id="KW-0663">Pyridoxal phosphate</keyword>
<dbReference type="Pfam" id="PF00392">
    <property type="entry name" value="GntR"/>
    <property type="match status" value="1"/>
</dbReference>
<dbReference type="PANTHER" id="PTHR46577:SF1">
    <property type="entry name" value="HTH-TYPE TRANSCRIPTIONAL REGULATORY PROTEIN GABR"/>
    <property type="match status" value="1"/>
</dbReference>
<dbReference type="CDD" id="cd07377">
    <property type="entry name" value="WHTH_GntR"/>
    <property type="match status" value="1"/>
</dbReference>
<protein>
    <submittedName>
        <fullName evidence="8">PLP-dependent aminotransferase family protein</fullName>
    </submittedName>
</protein>
<keyword evidence="5" id="KW-0804">Transcription</keyword>
<dbReference type="SMART" id="SM00345">
    <property type="entry name" value="HTH_GNTR"/>
    <property type="match status" value="1"/>
</dbReference>
<evidence type="ECO:0000259" key="7">
    <source>
        <dbReference type="PROSITE" id="PS50949"/>
    </source>
</evidence>
<keyword evidence="3" id="KW-0805">Transcription regulation</keyword>
<evidence type="ECO:0000256" key="1">
    <source>
        <dbReference type="ARBA" id="ARBA00005384"/>
    </source>
</evidence>
<dbReference type="InterPro" id="IPR051446">
    <property type="entry name" value="HTH_trans_reg/aminotransferase"/>
</dbReference>
<dbReference type="CDD" id="cd00609">
    <property type="entry name" value="AAT_like"/>
    <property type="match status" value="1"/>
</dbReference>
<evidence type="ECO:0000256" key="2">
    <source>
        <dbReference type="ARBA" id="ARBA00022898"/>
    </source>
</evidence>
<name>A0ABV5TLS9_9ACTN</name>
<evidence type="ECO:0000313" key="8">
    <source>
        <dbReference type="EMBL" id="MFB9680068.1"/>
    </source>
</evidence>
<dbReference type="Pfam" id="PF00155">
    <property type="entry name" value="Aminotran_1_2"/>
    <property type="match status" value="1"/>
</dbReference>
<evidence type="ECO:0000256" key="5">
    <source>
        <dbReference type="ARBA" id="ARBA00023163"/>
    </source>
</evidence>
<dbReference type="Gene3D" id="3.40.640.10">
    <property type="entry name" value="Type I PLP-dependent aspartate aminotransferase-like (Major domain)"/>
    <property type="match status" value="1"/>
</dbReference>
<organism evidence="8 9">
    <name type="scientific">Streptosporangium vulgare</name>
    <dbReference type="NCBI Taxonomy" id="46190"/>
    <lineage>
        <taxon>Bacteria</taxon>
        <taxon>Bacillati</taxon>
        <taxon>Actinomycetota</taxon>
        <taxon>Actinomycetes</taxon>
        <taxon>Streptosporangiales</taxon>
        <taxon>Streptosporangiaceae</taxon>
        <taxon>Streptosporangium</taxon>
    </lineage>
</organism>
<dbReference type="InterPro" id="IPR015424">
    <property type="entry name" value="PyrdxlP-dep_Trfase"/>
</dbReference>
<feature type="region of interest" description="Disordered" evidence="6">
    <location>
        <begin position="477"/>
        <end position="501"/>
    </location>
</feature>
<proteinExistence type="inferred from homology"/>
<dbReference type="InterPro" id="IPR036388">
    <property type="entry name" value="WH-like_DNA-bd_sf"/>
</dbReference>
<dbReference type="EMBL" id="JBHMBS010000020">
    <property type="protein sequence ID" value="MFB9680068.1"/>
    <property type="molecule type" value="Genomic_DNA"/>
</dbReference>
<comment type="caution">
    <text evidence="8">The sequence shown here is derived from an EMBL/GenBank/DDBJ whole genome shotgun (WGS) entry which is preliminary data.</text>
</comment>
<accession>A0ABV5TLS9</accession>
<evidence type="ECO:0000256" key="6">
    <source>
        <dbReference type="SAM" id="MobiDB-lite"/>
    </source>
</evidence>
<dbReference type="InterPro" id="IPR036390">
    <property type="entry name" value="WH_DNA-bd_sf"/>
</dbReference>
<dbReference type="PRINTS" id="PR00035">
    <property type="entry name" value="HTHGNTR"/>
</dbReference>